<gene>
    <name evidence="2" type="ORF">CRG98_022269</name>
</gene>
<dbReference type="Proteomes" id="UP000233551">
    <property type="component" value="Unassembled WGS sequence"/>
</dbReference>
<dbReference type="STRING" id="22663.A0A2I0JM08"/>
<dbReference type="InterPro" id="IPR000477">
    <property type="entry name" value="RT_dom"/>
</dbReference>
<feature type="domain" description="Reverse transcriptase" evidence="1">
    <location>
        <begin position="58"/>
        <end position="107"/>
    </location>
</feature>
<dbReference type="CDD" id="cd01647">
    <property type="entry name" value="RT_LTR"/>
    <property type="match status" value="1"/>
</dbReference>
<dbReference type="EMBL" id="PGOL01001512">
    <property type="protein sequence ID" value="PKI57324.1"/>
    <property type="molecule type" value="Genomic_DNA"/>
</dbReference>
<sequence>MSSAEHEELRRQVDELVSKGFIRESMSPRVVPALLVPKKDGSWLMCVDSRAINKIMVRIFTKLDLKSDYHYIRIRVGDEWKTAIKTREGLYEWLVMPFGLPNMPSTSVFL</sequence>
<comment type="caution">
    <text evidence="2">The sequence shown here is derived from an EMBL/GenBank/DDBJ whole genome shotgun (WGS) entry which is preliminary data.</text>
</comment>
<name>A0A2I0JM08_PUNGR</name>
<dbReference type="InterPro" id="IPR043502">
    <property type="entry name" value="DNA/RNA_pol_sf"/>
</dbReference>
<dbReference type="InterPro" id="IPR053134">
    <property type="entry name" value="RNA-dir_DNA_polymerase"/>
</dbReference>
<accession>A0A2I0JM08</accession>
<organism evidence="2 3">
    <name type="scientific">Punica granatum</name>
    <name type="common">Pomegranate</name>
    <dbReference type="NCBI Taxonomy" id="22663"/>
    <lineage>
        <taxon>Eukaryota</taxon>
        <taxon>Viridiplantae</taxon>
        <taxon>Streptophyta</taxon>
        <taxon>Embryophyta</taxon>
        <taxon>Tracheophyta</taxon>
        <taxon>Spermatophyta</taxon>
        <taxon>Magnoliopsida</taxon>
        <taxon>eudicotyledons</taxon>
        <taxon>Gunneridae</taxon>
        <taxon>Pentapetalae</taxon>
        <taxon>rosids</taxon>
        <taxon>malvids</taxon>
        <taxon>Myrtales</taxon>
        <taxon>Lythraceae</taxon>
        <taxon>Punica</taxon>
    </lineage>
</organism>
<dbReference type="AlphaFoldDB" id="A0A2I0JM08"/>
<keyword evidence="3" id="KW-1185">Reference proteome</keyword>
<dbReference type="PANTHER" id="PTHR24559:SF442">
    <property type="entry name" value="RNA-DIRECTED DNA POLYMERASE HOMOLOG"/>
    <property type="match status" value="1"/>
</dbReference>
<evidence type="ECO:0000313" key="2">
    <source>
        <dbReference type="EMBL" id="PKI57324.1"/>
    </source>
</evidence>
<evidence type="ECO:0000259" key="1">
    <source>
        <dbReference type="Pfam" id="PF00078"/>
    </source>
</evidence>
<dbReference type="SUPFAM" id="SSF56672">
    <property type="entry name" value="DNA/RNA polymerases"/>
    <property type="match status" value="1"/>
</dbReference>
<reference evidence="2 3" key="1">
    <citation type="submission" date="2017-11" db="EMBL/GenBank/DDBJ databases">
        <title>De-novo sequencing of pomegranate (Punica granatum L.) genome.</title>
        <authorList>
            <person name="Akparov Z."/>
            <person name="Amiraslanov A."/>
            <person name="Hajiyeva S."/>
            <person name="Abbasov M."/>
            <person name="Kaur K."/>
            <person name="Hamwieh A."/>
            <person name="Solovyev V."/>
            <person name="Salamov A."/>
            <person name="Braich B."/>
            <person name="Kosarev P."/>
            <person name="Mahmoud A."/>
            <person name="Hajiyev E."/>
            <person name="Babayeva S."/>
            <person name="Izzatullayeva V."/>
            <person name="Mammadov A."/>
            <person name="Mammadov A."/>
            <person name="Sharifova S."/>
            <person name="Ojaghi J."/>
            <person name="Eynullazada K."/>
            <person name="Bayramov B."/>
            <person name="Abdulazimova A."/>
            <person name="Shahmuradov I."/>
        </authorList>
    </citation>
    <scope>NUCLEOTIDE SEQUENCE [LARGE SCALE GENOMIC DNA]</scope>
    <source>
        <strain evidence="3">cv. AG2017</strain>
        <tissue evidence="2">Leaf</tissue>
    </source>
</reference>
<dbReference type="Gene3D" id="3.10.10.10">
    <property type="entry name" value="HIV Type 1 Reverse Transcriptase, subunit A, domain 1"/>
    <property type="match status" value="1"/>
</dbReference>
<dbReference type="PANTHER" id="PTHR24559">
    <property type="entry name" value="TRANSPOSON TY3-I GAG-POL POLYPROTEIN"/>
    <property type="match status" value="1"/>
</dbReference>
<proteinExistence type="predicted"/>
<evidence type="ECO:0000313" key="3">
    <source>
        <dbReference type="Proteomes" id="UP000233551"/>
    </source>
</evidence>
<protein>
    <recommendedName>
        <fullName evidence="1">Reverse transcriptase domain-containing protein</fullName>
    </recommendedName>
</protein>
<dbReference type="Pfam" id="PF00078">
    <property type="entry name" value="RVT_1"/>
    <property type="match status" value="1"/>
</dbReference>